<dbReference type="Proteomes" id="UP000278143">
    <property type="component" value="Unassembled WGS sequence"/>
</dbReference>
<evidence type="ECO:0000256" key="1">
    <source>
        <dbReference type="SAM" id="SignalP"/>
    </source>
</evidence>
<name>A0A4V1J0T1_9FUNG</name>
<feature type="signal peptide" evidence="1">
    <location>
        <begin position="1"/>
        <end position="25"/>
    </location>
</feature>
<gene>
    <name evidence="2" type="ORF">SYNPS1DRAFT_31748</name>
</gene>
<reference evidence="3" key="1">
    <citation type="journal article" date="2018" name="Nat. Microbiol.">
        <title>Leveraging single-cell genomics to expand the fungal tree of life.</title>
        <authorList>
            <person name="Ahrendt S.R."/>
            <person name="Quandt C.A."/>
            <person name="Ciobanu D."/>
            <person name="Clum A."/>
            <person name="Salamov A."/>
            <person name="Andreopoulos B."/>
            <person name="Cheng J.F."/>
            <person name="Woyke T."/>
            <person name="Pelin A."/>
            <person name="Henrissat B."/>
            <person name="Reynolds N.K."/>
            <person name="Benny G.L."/>
            <person name="Smith M.E."/>
            <person name="James T.Y."/>
            <person name="Grigoriev I.V."/>
        </authorList>
    </citation>
    <scope>NUCLEOTIDE SEQUENCE [LARGE SCALE GENOMIC DNA]</scope>
    <source>
        <strain evidence="3">Benny S71-1</strain>
    </source>
</reference>
<evidence type="ECO:0000313" key="2">
    <source>
        <dbReference type="EMBL" id="RKP22639.1"/>
    </source>
</evidence>
<dbReference type="AlphaFoldDB" id="A0A4V1J0T1"/>
<protein>
    <submittedName>
        <fullName evidence="2">Uncharacterized protein</fullName>
    </submittedName>
</protein>
<accession>A0A4V1J0T1</accession>
<sequence length="108" mass="12008">MKVSIAIAIVAVVVAAVASLATVEAKPALERRDDDGKKFHSSHCIRMLIPRAGMRDCTTMIDALTTMACMCMMNEQGRRVCPYADDLAHYTNCMEHLTMHGYHVIRPQ</sequence>
<dbReference type="EMBL" id="KZ991859">
    <property type="protein sequence ID" value="RKP22639.1"/>
    <property type="molecule type" value="Genomic_DNA"/>
</dbReference>
<feature type="chain" id="PRO_5020584514" evidence="1">
    <location>
        <begin position="26"/>
        <end position="108"/>
    </location>
</feature>
<proteinExistence type="predicted"/>
<organism evidence="2 3">
    <name type="scientific">Syncephalis pseudoplumigaleata</name>
    <dbReference type="NCBI Taxonomy" id="1712513"/>
    <lineage>
        <taxon>Eukaryota</taxon>
        <taxon>Fungi</taxon>
        <taxon>Fungi incertae sedis</taxon>
        <taxon>Zoopagomycota</taxon>
        <taxon>Zoopagomycotina</taxon>
        <taxon>Zoopagomycetes</taxon>
        <taxon>Zoopagales</taxon>
        <taxon>Piptocephalidaceae</taxon>
        <taxon>Syncephalis</taxon>
    </lineage>
</organism>
<keyword evidence="3" id="KW-1185">Reference proteome</keyword>
<evidence type="ECO:0000313" key="3">
    <source>
        <dbReference type="Proteomes" id="UP000278143"/>
    </source>
</evidence>
<keyword evidence="1" id="KW-0732">Signal</keyword>